<protein>
    <submittedName>
        <fullName evidence="3">Uncharacterized protein</fullName>
    </submittedName>
</protein>
<keyword evidence="4" id="KW-1185">Reference proteome</keyword>
<name>A0A9P6J2Y0_9FUNG</name>
<evidence type="ECO:0000313" key="3">
    <source>
        <dbReference type="EMBL" id="KAF9960046.1"/>
    </source>
</evidence>
<dbReference type="OrthoDB" id="10537364at2759"/>
<dbReference type="AlphaFoldDB" id="A0A9P6J2Y0"/>
<dbReference type="Proteomes" id="UP000749646">
    <property type="component" value="Unassembled WGS sequence"/>
</dbReference>
<evidence type="ECO:0000256" key="2">
    <source>
        <dbReference type="SAM" id="Phobius"/>
    </source>
</evidence>
<organism evidence="3 4">
    <name type="scientific">Modicella reniformis</name>
    <dbReference type="NCBI Taxonomy" id="1440133"/>
    <lineage>
        <taxon>Eukaryota</taxon>
        <taxon>Fungi</taxon>
        <taxon>Fungi incertae sedis</taxon>
        <taxon>Mucoromycota</taxon>
        <taxon>Mortierellomycotina</taxon>
        <taxon>Mortierellomycetes</taxon>
        <taxon>Mortierellales</taxon>
        <taxon>Mortierellaceae</taxon>
        <taxon>Modicella</taxon>
    </lineage>
</organism>
<proteinExistence type="predicted"/>
<feature type="region of interest" description="Disordered" evidence="1">
    <location>
        <begin position="1"/>
        <end position="21"/>
    </location>
</feature>
<accession>A0A9P6J2Y0</accession>
<feature type="compositionally biased region" description="Basic residues" evidence="1">
    <location>
        <begin position="1"/>
        <end position="10"/>
    </location>
</feature>
<dbReference type="EMBL" id="JAAAHW010006480">
    <property type="protein sequence ID" value="KAF9960046.1"/>
    <property type="molecule type" value="Genomic_DNA"/>
</dbReference>
<feature type="compositionally biased region" description="Basic and acidic residues" evidence="1">
    <location>
        <begin position="11"/>
        <end position="21"/>
    </location>
</feature>
<feature type="transmembrane region" description="Helical" evidence="2">
    <location>
        <begin position="105"/>
        <end position="121"/>
    </location>
</feature>
<evidence type="ECO:0000256" key="1">
    <source>
        <dbReference type="SAM" id="MobiDB-lite"/>
    </source>
</evidence>
<feature type="non-terminal residue" evidence="3">
    <location>
        <position position="1"/>
    </location>
</feature>
<comment type="caution">
    <text evidence="3">The sequence shown here is derived from an EMBL/GenBank/DDBJ whole genome shotgun (WGS) entry which is preliminary data.</text>
</comment>
<keyword evidence="2" id="KW-1133">Transmembrane helix</keyword>
<keyword evidence="2" id="KW-0812">Transmembrane</keyword>
<evidence type="ECO:0000313" key="4">
    <source>
        <dbReference type="Proteomes" id="UP000749646"/>
    </source>
</evidence>
<sequence>AAKRRERRMKKPVEGNEEQEKQVKELQNAMEAISDKKHSMARAITMEDIDAAHQVRSDNRKVLQAFEATNARIKDLQTQRLRTSRTWNKLGEAGREQHERKYKKGLFFFINGYGWILVFSNDF</sequence>
<reference evidence="3" key="1">
    <citation type="journal article" date="2020" name="Fungal Divers.">
        <title>Resolving the Mortierellaceae phylogeny through synthesis of multi-gene phylogenetics and phylogenomics.</title>
        <authorList>
            <person name="Vandepol N."/>
            <person name="Liber J."/>
            <person name="Desiro A."/>
            <person name="Na H."/>
            <person name="Kennedy M."/>
            <person name="Barry K."/>
            <person name="Grigoriev I.V."/>
            <person name="Miller A.N."/>
            <person name="O'Donnell K."/>
            <person name="Stajich J.E."/>
            <person name="Bonito G."/>
        </authorList>
    </citation>
    <scope>NUCLEOTIDE SEQUENCE</scope>
    <source>
        <strain evidence="3">MES-2147</strain>
    </source>
</reference>
<keyword evidence="2" id="KW-0472">Membrane</keyword>
<gene>
    <name evidence="3" type="ORF">BGZ65_012830</name>
</gene>